<comment type="caution">
    <text evidence="11">The sequence shown here is derived from an EMBL/GenBank/DDBJ whole genome shotgun (WGS) entry which is preliminary data.</text>
</comment>
<feature type="signal peptide" evidence="8">
    <location>
        <begin position="1"/>
        <end position="27"/>
    </location>
</feature>
<evidence type="ECO:0000259" key="9">
    <source>
        <dbReference type="Pfam" id="PF05504"/>
    </source>
</evidence>
<feature type="domain" description="Spore germination GerAC-like C-terminal" evidence="9">
    <location>
        <begin position="203"/>
        <end position="353"/>
    </location>
</feature>
<evidence type="ECO:0000313" key="11">
    <source>
        <dbReference type="EMBL" id="MBP3961949.1"/>
    </source>
</evidence>
<evidence type="ECO:0000256" key="8">
    <source>
        <dbReference type="SAM" id="SignalP"/>
    </source>
</evidence>
<dbReference type="Gene3D" id="3.30.300.210">
    <property type="entry name" value="Nutrient germinant receptor protein C, domain 3"/>
    <property type="match status" value="1"/>
</dbReference>
<comment type="similarity">
    <text evidence="2">Belongs to the GerABKC lipoprotein family.</text>
</comment>
<dbReference type="InterPro" id="IPR038501">
    <property type="entry name" value="Spore_GerAC_C_sf"/>
</dbReference>
<name>A0ABS5C7H1_9BACL</name>
<dbReference type="NCBIfam" id="TIGR02887">
    <property type="entry name" value="spore_ger_x_C"/>
    <property type="match status" value="1"/>
</dbReference>
<keyword evidence="6" id="KW-0564">Palmitate</keyword>
<organism evidence="11 12">
    <name type="scientific">Paenibacillus lignilyticus</name>
    <dbReference type="NCBI Taxonomy" id="1172615"/>
    <lineage>
        <taxon>Bacteria</taxon>
        <taxon>Bacillati</taxon>
        <taxon>Bacillota</taxon>
        <taxon>Bacilli</taxon>
        <taxon>Bacillales</taxon>
        <taxon>Paenibacillaceae</taxon>
        <taxon>Paenibacillus</taxon>
    </lineage>
</organism>
<proteinExistence type="inferred from homology"/>
<gene>
    <name evidence="11" type="ORF">I8J30_04440</name>
</gene>
<dbReference type="InterPro" id="IPR046953">
    <property type="entry name" value="Spore_GerAC-like_C"/>
</dbReference>
<dbReference type="RefSeq" id="WP_210655725.1">
    <property type="nucleotide sequence ID" value="NZ_JAGKSP010000001.1"/>
</dbReference>
<dbReference type="PANTHER" id="PTHR35789">
    <property type="entry name" value="SPORE GERMINATION PROTEIN B3"/>
    <property type="match status" value="1"/>
</dbReference>
<dbReference type="PANTHER" id="PTHR35789:SF1">
    <property type="entry name" value="SPORE GERMINATION PROTEIN B3"/>
    <property type="match status" value="1"/>
</dbReference>
<keyword evidence="7" id="KW-0449">Lipoprotein</keyword>
<evidence type="ECO:0000256" key="5">
    <source>
        <dbReference type="ARBA" id="ARBA00023136"/>
    </source>
</evidence>
<evidence type="ECO:0000256" key="4">
    <source>
        <dbReference type="ARBA" id="ARBA00022729"/>
    </source>
</evidence>
<evidence type="ECO:0000259" key="10">
    <source>
        <dbReference type="Pfam" id="PF25198"/>
    </source>
</evidence>
<keyword evidence="12" id="KW-1185">Reference proteome</keyword>
<dbReference type="InterPro" id="IPR057336">
    <property type="entry name" value="GerAC_N"/>
</dbReference>
<feature type="chain" id="PRO_5047290787" evidence="8">
    <location>
        <begin position="28"/>
        <end position="359"/>
    </location>
</feature>
<sequence>MMLRRCKTANILVCLSCVLLLSGCWDSHDINLRTMPIIVGVAKGESQAFEITLQIPIPAEKAFSIKTISQESSSVSSAFDNMRINIENYIDMLDIEMVVFHESVAVEGLEDQFNNAIRTRGIPPRSLVAITDANMKELFTNTNHAIQSDVTTFFKYSNKAAGWTPKTAKTKLWEAYESTKSYTEDVIIPIIRPGKETVLVFPGSAVMREGKMVGRLGKEETLFANVVTNRYHGAAIEVLKSANLMILSAKTKWKARLTKEGPVLDGKLFVKAAVTESRKDASEGELTKEMESYMTEQLTRLTAKLQKYKSDPLGLGNHFRSKLPLDDLKRWRSDFYPKLKVNYKVKVVINNFGNLEQEE</sequence>
<evidence type="ECO:0000313" key="12">
    <source>
        <dbReference type="Proteomes" id="UP000673394"/>
    </source>
</evidence>
<dbReference type="EMBL" id="JAGKSP010000001">
    <property type="protein sequence ID" value="MBP3961949.1"/>
    <property type="molecule type" value="Genomic_DNA"/>
</dbReference>
<evidence type="ECO:0000256" key="2">
    <source>
        <dbReference type="ARBA" id="ARBA00007886"/>
    </source>
</evidence>
<comment type="subcellular location">
    <subcellularLocation>
        <location evidence="1">Membrane</location>
        <topology evidence="1">Lipid-anchor</topology>
    </subcellularLocation>
</comment>
<evidence type="ECO:0000256" key="1">
    <source>
        <dbReference type="ARBA" id="ARBA00004635"/>
    </source>
</evidence>
<keyword evidence="5" id="KW-0472">Membrane</keyword>
<keyword evidence="3" id="KW-0309">Germination</keyword>
<dbReference type="PROSITE" id="PS51257">
    <property type="entry name" value="PROKAR_LIPOPROTEIN"/>
    <property type="match status" value="1"/>
</dbReference>
<dbReference type="Proteomes" id="UP000673394">
    <property type="component" value="Unassembled WGS sequence"/>
</dbReference>
<accession>A0ABS5C7H1</accession>
<evidence type="ECO:0000256" key="6">
    <source>
        <dbReference type="ARBA" id="ARBA00023139"/>
    </source>
</evidence>
<dbReference type="Pfam" id="PF25198">
    <property type="entry name" value="Spore_GerAC_N"/>
    <property type="match status" value="1"/>
</dbReference>
<dbReference type="InterPro" id="IPR008844">
    <property type="entry name" value="Spore_GerAC-like"/>
</dbReference>
<reference evidence="11 12" key="1">
    <citation type="submission" date="2021-04" db="EMBL/GenBank/DDBJ databases">
        <title>Paenibacillus sp. DLE-14 whole genome sequence.</title>
        <authorList>
            <person name="Ham Y.J."/>
        </authorList>
    </citation>
    <scope>NUCLEOTIDE SEQUENCE [LARGE SCALE GENOMIC DNA]</scope>
    <source>
        <strain evidence="11 12">DLE-14</strain>
    </source>
</reference>
<keyword evidence="4 8" id="KW-0732">Signal</keyword>
<protein>
    <submittedName>
        <fullName evidence="11">Ger(X)C family spore germination protein</fullName>
    </submittedName>
</protein>
<feature type="domain" description="Spore germination protein N-terminal" evidence="10">
    <location>
        <begin position="26"/>
        <end position="192"/>
    </location>
</feature>
<evidence type="ECO:0000256" key="7">
    <source>
        <dbReference type="ARBA" id="ARBA00023288"/>
    </source>
</evidence>
<dbReference type="Pfam" id="PF05504">
    <property type="entry name" value="Spore_GerAC"/>
    <property type="match status" value="1"/>
</dbReference>
<evidence type="ECO:0000256" key="3">
    <source>
        <dbReference type="ARBA" id="ARBA00022544"/>
    </source>
</evidence>